<dbReference type="GO" id="GO:0003824">
    <property type="term" value="F:catalytic activity"/>
    <property type="evidence" value="ECO:0007669"/>
    <property type="project" value="InterPro"/>
</dbReference>
<feature type="repeat" description="ANK" evidence="2">
    <location>
        <begin position="1008"/>
        <end position="1040"/>
    </location>
</feature>
<dbReference type="AlphaFoldDB" id="G9NAD1"/>
<dbReference type="STRING" id="413071.G9NAD1"/>
<dbReference type="PROSITE" id="PS50297">
    <property type="entry name" value="ANK_REP_REGION"/>
    <property type="match status" value="7"/>
</dbReference>
<feature type="repeat" description="ANK" evidence="2">
    <location>
        <begin position="941"/>
        <end position="973"/>
    </location>
</feature>
<dbReference type="GeneID" id="25788536"/>
<dbReference type="Pfam" id="PF01048">
    <property type="entry name" value="PNP_UDP_1"/>
    <property type="match status" value="1"/>
</dbReference>
<dbReference type="SUPFAM" id="SSF52540">
    <property type="entry name" value="P-loop containing nucleoside triphosphate hydrolases"/>
    <property type="match status" value="1"/>
</dbReference>
<sequence length="1171" mass="131240">MPFKSLSHKDYTVAWICALPKERAAAHAMLDEEHESLSQPDRDQNTYTLGSIGNHNIVIACLPSGDIGNNAAANTVTQMINTFPSIKFGLMVGIGAGIPSRVRLGDIVVSKPSGTFTGVVQWDLGKSEKPGFKRTGALDRPPKVLLTALAKLEAFHDMHDSQIPKYLQDMADKYPKLVAKYTWSPRLRDPMLELDIPKANLGMDIHYGLIASGNQVIKNGIIRDQINQSLGGEVLCIEMEAAGLMNNFPCIIIRGICDYADEQKNNDWQEYAAAIAAGFTKEFLQHVRSADVDSERPVKDVLQKGWPTSQFQEGVSDIQRLMDKVEVRKILDWLTTANYGQQHDMHSATHKEGTGRWILETDEFQFWFKNSKQKLLCRGMPGAGKTIITSVVIDYLVDMSKRDSGIGLAYIYCSFKQPKSEQTIQNLLSSVLKQLASDRQPFPATTRRLYEQHQAKQTHASQEQLISELETVIGLYSHVYVIIDALDECDFKPMHSFIAEIFNLQQHCNLNIFATSRSIPEITKWFSIVESSFLEIRARPRDIATYLEDEMKQSSTSLIKNNLSLQEDIKQEISQAADGMFLLAQIYLNLLQDKINVKEIREELHAFRSDALGRNDDEKINALTHAYDKVINRINEQSVQMKDFAMKVLLWVTFAKRALTTSELRHGLATKQGMNDLDHEDLPDLGDIGRVCVGLVSVDQKSGIIQLVHYTAQKYFENTQSRWFPGADSVLLGACITYLSFEGFESGFCQSDSEFEERQTKYPLCNYAASNWGNHATKDEKPSKEVLEFLKSPAKVEASVQAQLAVKQYSSHAGYSQEVPRRVTALHLAAHFGLTELTRVLLEDKYKYGPNSRDSYDQTPLLWATRNGHEDAISLLLDVQAAIEVRDREQGATPLIWAARNGYVNVVRLLIERGGDVNAKDNSERTPLSLAALYKHKDGEHKETPLIWAARKGHKTIVKMLLDAGADVNVKEQHLGETALTLAIESGHEETIQALLDNGANIHHRDHFDHTPLFTATWQDSESVMQLLLDRGADVSARNEDGQTPIFNTCAFGNVELVKLLLDAGADIDVMDEEGRTPLFFAAALGHREVVSLLLQRDIDVNLRDKKGRTALFSAIGSGEKDVVNLLLGTNRVDIYQADEHGTMPIDWAKERGNRDIIQLLHHQMGSSQVE</sequence>
<evidence type="ECO:0000256" key="1">
    <source>
        <dbReference type="ARBA" id="ARBA00022737"/>
    </source>
</evidence>
<protein>
    <submittedName>
        <fullName evidence="6">Uncharacterized protein</fullName>
    </submittedName>
</protein>
<evidence type="ECO:0000313" key="6">
    <source>
        <dbReference type="EMBL" id="EHK16897.1"/>
    </source>
</evidence>
<dbReference type="VEuPathDB" id="FungiDB:TRIVIDRAFT_162206"/>
<feature type="repeat" description="ANK" evidence="2">
    <location>
        <begin position="975"/>
        <end position="1007"/>
    </location>
</feature>
<dbReference type="RefSeq" id="XP_013951090.1">
    <property type="nucleotide sequence ID" value="XM_014095615.1"/>
</dbReference>
<dbReference type="HOGENOM" id="CLU_000288_34_2_1"/>
<dbReference type="SMART" id="SM00248">
    <property type="entry name" value="ANK"/>
    <property type="match status" value="10"/>
</dbReference>
<reference evidence="6 7" key="1">
    <citation type="journal article" date="2011" name="Genome Biol.">
        <title>Comparative genome sequence analysis underscores mycoparasitism as the ancestral life style of Trichoderma.</title>
        <authorList>
            <person name="Kubicek C.P."/>
            <person name="Herrera-Estrella A."/>
            <person name="Seidl-Seiboth V."/>
            <person name="Martinez D.A."/>
            <person name="Druzhinina I.S."/>
            <person name="Thon M."/>
            <person name="Zeilinger S."/>
            <person name="Casas-Flores S."/>
            <person name="Horwitz B.A."/>
            <person name="Mukherjee P.K."/>
            <person name="Mukherjee M."/>
            <person name="Kredics L."/>
            <person name="Alcaraz L.D."/>
            <person name="Aerts A."/>
            <person name="Antal Z."/>
            <person name="Atanasova L."/>
            <person name="Cervantes-Badillo M.G."/>
            <person name="Challacombe J."/>
            <person name="Chertkov O."/>
            <person name="McCluskey K."/>
            <person name="Coulpier F."/>
            <person name="Deshpande N."/>
            <person name="von Doehren H."/>
            <person name="Ebbole D.J."/>
            <person name="Esquivel-Naranjo E.U."/>
            <person name="Fekete E."/>
            <person name="Flipphi M."/>
            <person name="Glaser F."/>
            <person name="Gomez-Rodriguez E.Y."/>
            <person name="Gruber S."/>
            <person name="Han C."/>
            <person name="Henrissat B."/>
            <person name="Hermosa R."/>
            <person name="Hernandez-Onate M."/>
            <person name="Karaffa L."/>
            <person name="Kosti I."/>
            <person name="Le Crom S."/>
            <person name="Lindquist E."/>
            <person name="Lucas S."/>
            <person name="Luebeck M."/>
            <person name="Luebeck P.S."/>
            <person name="Margeot A."/>
            <person name="Metz B."/>
            <person name="Misra M."/>
            <person name="Nevalainen H."/>
            <person name="Omann M."/>
            <person name="Packer N."/>
            <person name="Perrone G."/>
            <person name="Uresti-Rivera E.E."/>
            <person name="Salamov A."/>
            <person name="Schmoll M."/>
            <person name="Seiboth B."/>
            <person name="Shapiro H."/>
            <person name="Sukno S."/>
            <person name="Tamayo-Ramos J.A."/>
            <person name="Tisch D."/>
            <person name="Wiest A."/>
            <person name="Wilkinson H.H."/>
            <person name="Zhang M."/>
            <person name="Coutinho P.M."/>
            <person name="Kenerley C.M."/>
            <person name="Monte E."/>
            <person name="Baker S.E."/>
            <person name="Grigoriev I.V."/>
        </authorList>
    </citation>
    <scope>NUCLEOTIDE SEQUENCE [LARGE SCALE GENOMIC DNA]</scope>
    <source>
        <strain evidence="7">Gv29-8 / FGSC 10586</strain>
    </source>
</reference>
<dbReference type="OrthoDB" id="448455at2759"/>
<dbReference type="InterPro" id="IPR027417">
    <property type="entry name" value="P-loop_NTPase"/>
</dbReference>
<dbReference type="SUPFAM" id="SSF48403">
    <property type="entry name" value="Ankyrin repeat"/>
    <property type="match status" value="1"/>
</dbReference>
<gene>
    <name evidence="6" type="ORF">TRIVIDRAFT_162206</name>
</gene>
<dbReference type="InterPro" id="IPR035994">
    <property type="entry name" value="Nucleoside_phosphorylase_sf"/>
</dbReference>
<accession>G9NAD1</accession>
<organism evidence="6 7">
    <name type="scientific">Hypocrea virens (strain Gv29-8 / FGSC 10586)</name>
    <name type="common">Gliocladium virens</name>
    <name type="synonym">Trichoderma virens</name>
    <dbReference type="NCBI Taxonomy" id="413071"/>
    <lineage>
        <taxon>Eukaryota</taxon>
        <taxon>Fungi</taxon>
        <taxon>Dikarya</taxon>
        <taxon>Ascomycota</taxon>
        <taxon>Pezizomycotina</taxon>
        <taxon>Sordariomycetes</taxon>
        <taxon>Hypocreomycetidae</taxon>
        <taxon>Hypocreales</taxon>
        <taxon>Hypocreaceae</taxon>
        <taxon>Trichoderma</taxon>
    </lineage>
</organism>
<dbReference type="Proteomes" id="UP000007115">
    <property type="component" value="Unassembled WGS sequence"/>
</dbReference>
<dbReference type="eggNOG" id="KOG0502">
    <property type="taxonomic scope" value="Eukaryota"/>
</dbReference>
<name>G9NAD1_HYPVG</name>
<dbReference type="PROSITE" id="PS50088">
    <property type="entry name" value="ANK_REPEAT"/>
    <property type="match status" value="7"/>
</dbReference>
<dbReference type="InterPro" id="IPR054471">
    <property type="entry name" value="GPIID_WHD"/>
</dbReference>
<feature type="domain" description="Nucleoside phosphorylase" evidence="3">
    <location>
        <begin position="13"/>
        <end position="283"/>
    </location>
</feature>
<evidence type="ECO:0000259" key="4">
    <source>
        <dbReference type="Pfam" id="PF22939"/>
    </source>
</evidence>
<dbReference type="InterPro" id="IPR056884">
    <property type="entry name" value="NPHP3-like_N"/>
</dbReference>
<dbReference type="OMA" id="HHGTDVN"/>
<dbReference type="PANTHER" id="PTHR46082:SF11">
    <property type="entry name" value="AAA+ ATPASE DOMAIN-CONTAINING PROTEIN-RELATED"/>
    <property type="match status" value="1"/>
</dbReference>
<dbReference type="Gene3D" id="3.40.50.300">
    <property type="entry name" value="P-loop containing nucleotide triphosphate hydrolases"/>
    <property type="match status" value="1"/>
</dbReference>
<dbReference type="Gene3D" id="3.40.50.1580">
    <property type="entry name" value="Nucleoside phosphorylase domain"/>
    <property type="match status" value="1"/>
</dbReference>
<evidence type="ECO:0000259" key="3">
    <source>
        <dbReference type="Pfam" id="PF01048"/>
    </source>
</evidence>
<evidence type="ECO:0000256" key="2">
    <source>
        <dbReference type="PROSITE-ProRule" id="PRU00023"/>
    </source>
</evidence>
<feature type="repeat" description="ANK" evidence="2">
    <location>
        <begin position="1074"/>
        <end position="1106"/>
    </location>
</feature>
<dbReference type="InterPro" id="IPR002110">
    <property type="entry name" value="Ankyrin_rpt"/>
</dbReference>
<evidence type="ECO:0000313" key="7">
    <source>
        <dbReference type="Proteomes" id="UP000007115"/>
    </source>
</evidence>
<dbReference type="CDD" id="cd09008">
    <property type="entry name" value="MTAN"/>
    <property type="match status" value="1"/>
</dbReference>
<dbReference type="Pfam" id="PF24883">
    <property type="entry name" value="NPHP3_N"/>
    <property type="match status" value="1"/>
</dbReference>
<dbReference type="Pfam" id="PF00023">
    <property type="entry name" value="Ank"/>
    <property type="match status" value="3"/>
</dbReference>
<dbReference type="InterPro" id="IPR000845">
    <property type="entry name" value="Nucleoside_phosphorylase_d"/>
</dbReference>
<dbReference type="Pfam" id="PF12796">
    <property type="entry name" value="Ank_2"/>
    <property type="match status" value="2"/>
</dbReference>
<dbReference type="InterPro" id="IPR053137">
    <property type="entry name" value="NLR-like"/>
</dbReference>
<evidence type="ECO:0000259" key="5">
    <source>
        <dbReference type="Pfam" id="PF24883"/>
    </source>
</evidence>
<dbReference type="PANTHER" id="PTHR46082">
    <property type="entry name" value="ATP/GTP-BINDING PROTEIN-RELATED"/>
    <property type="match status" value="1"/>
</dbReference>
<feature type="repeat" description="ANK" evidence="2">
    <location>
        <begin position="856"/>
        <end position="888"/>
    </location>
</feature>
<dbReference type="PRINTS" id="PR01415">
    <property type="entry name" value="ANKYRIN"/>
</dbReference>
<proteinExistence type="predicted"/>
<dbReference type="InterPro" id="IPR036770">
    <property type="entry name" value="Ankyrin_rpt-contain_sf"/>
</dbReference>
<dbReference type="Gene3D" id="1.25.40.20">
    <property type="entry name" value="Ankyrin repeat-containing domain"/>
    <property type="match status" value="4"/>
</dbReference>
<keyword evidence="1" id="KW-0677">Repeat</keyword>
<feature type="repeat" description="ANK" evidence="2">
    <location>
        <begin position="890"/>
        <end position="922"/>
    </location>
</feature>
<keyword evidence="7" id="KW-1185">Reference proteome</keyword>
<dbReference type="EMBL" id="ABDF02000090">
    <property type="protein sequence ID" value="EHK16897.1"/>
    <property type="molecule type" value="Genomic_DNA"/>
</dbReference>
<dbReference type="GO" id="GO:0009116">
    <property type="term" value="P:nucleoside metabolic process"/>
    <property type="evidence" value="ECO:0007669"/>
    <property type="project" value="InterPro"/>
</dbReference>
<keyword evidence="2" id="KW-0040">ANK repeat</keyword>
<dbReference type="Pfam" id="PF22939">
    <property type="entry name" value="WHD_GPIID"/>
    <property type="match status" value="1"/>
</dbReference>
<dbReference type="InParanoid" id="G9NAD1"/>
<feature type="domain" description="Nephrocystin 3-like N-terminal" evidence="5">
    <location>
        <begin position="353"/>
        <end position="517"/>
    </location>
</feature>
<comment type="caution">
    <text evidence="6">The sequence shown here is derived from an EMBL/GenBank/DDBJ whole genome shotgun (WGS) entry which is preliminary data.</text>
</comment>
<feature type="repeat" description="ANK" evidence="2">
    <location>
        <begin position="1041"/>
        <end position="1073"/>
    </location>
</feature>
<feature type="domain" description="GPI inositol-deacylase winged helix" evidence="4">
    <location>
        <begin position="637"/>
        <end position="718"/>
    </location>
</feature>
<dbReference type="SUPFAM" id="SSF53167">
    <property type="entry name" value="Purine and uridine phosphorylases"/>
    <property type="match status" value="1"/>
</dbReference>